<dbReference type="SUPFAM" id="SSF56399">
    <property type="entry name" value="ADP-ribosylation"/>
    <property type="match status" value="1"/>
</dbReference>
<organism evidence="2 3">
    <name type="scientific">Hydrobacter penzbergensis</name>
    <dbReference type="NCBI Taxonomy" id="1235997"/>
    <lineage>
        <taxon>Bacteria</taxon>
        <taxon>Pseudomonadati</taxon>
        <taxon>Bacteroidota</taxon>
        <taxon>Chitinophagia</taxon>
        <taxon>Chitinophagales</taxon>
        <taxon>Chitinophagaceae</taxon>
        <taxon>Hydrobacter</taxon>
    </lineage>
</organism>
<keyword evidence="1" id="KW-1133">Transmembrane helix</keyword>
<comment type="caution">
    <text evidence="2">The sequence shown here is derived from an EMBL/GenBank/DDBJ whole genome shotgun (WGS) entry which is preliminary data.</text>
</comment>
<evidence type="ECO:0000313" key="3">
    <source>
        <dbReference type="Proteomes" id="UP000198711"/>
    </source>
</evidence>
<dbReference type="Proteomes" id="UP000198711">
    <property type="component" value="Unassembled WGS sequence"/>
</dbReference>
<name>A0A8X8ID57_9BACT</name>
<gene>
    <name evidence="2" type="ORF">SAMN05444410_108163</name>
</gene>
<accession>A0A8X8ID57</accession>
<feature type="transmembrane region" description="Helical" evidence="1">
    <location>
        <begin position="35"/>
        <end position="54"/>
    </location>
</feature>
<evidence type="ECO:0000256" key="1">
    <source>
        <dbReference type="SAM" id="Phobius"/>
    </source>
</evidence>
<dbReference type="AlphaFoldDB" id="A0A8X8ID57"/>
<proteinExistence type="predicted"/>
<dbReference type="EMBL" id="FNNO01000008">
    <property type="protein sequence ID" value="SDX05726.1"/>
    <property type="molecule type" value="Genomic_DNA"/>
</dbReference>
<evidence type="ECO:0000313" key="2">
    <source>
        <dbReference type="EMBL" id="SDX05726.1"/>
    </source>
</evidence>
<dbReference type="Gene3D" id="3.90.176.10">
    <property type="entry name" value="Toxin ADP-ribosyltransferase, Chain A, domain 1"/>
    <property type="match status" value="1"/>
</dbReference>
<reference evidence="2 3" key="1">
    <citation type="submission" date="2016-10" db="EMBL/GenBank/DDBJ databases">
        <authorList>
            <person name="Varghese N."/>
            <person name="Submissions S."/>
        </authorList>
    </citation>
    <scope>NUCLEOTIDE SEQUENCE [LARGE SCALE GENOMIC DNA]</scope>
    <source>
        <strain evidence="2 3">DSM 25353</strain>
    </source>
</reference>
<sequence>MNQGKYVFAQVVVYAKFSPYPVVPVINCFMKKTPIAGYCFLFFFFTLLCCTTIKNVTGVDLQNAGINSSLFNDVIKQPQPISTGFANAAKTQVLPDDFGNDRQARNLSELRRTANGAFILRPGFYETYCKSFCLHAGTHAPSKGDGYLYAPLLGTRSNIIHSILSKSAQNPSIKQTDVQYLIWAILARANFKQLSPELRIVAAQLLNTKELFELNGGILGVVPDKLMAEWKKNLSAPLQQALDAENKIRAMFASGLSTYQACQDLAIIPGNALVDNPEYKRGRWSHHPDGYYIRFFPEGYQRTKVQVYFLPPSGSSTIITNVSFTNTHVRAAAIRPVIDLSSIVAVPANTGAQRLALSPPPVDEVDDNYVRKKLPDCFKTAMVNLGRNLDTVVWFFRDYHNVRSGKQFFNDADEIIENNPHGLNECDVYALWGYTTRLFYRELNRWLREGSHRDETREITRLINNALDKLPNYSKPNVYRGVEIREDQLQEFLRDYRAGRRNVWDGFISCGGTLDGSFAGRPRVNIIFEITHLTGKDISELADGVRYGGMEPPEVMIREGRNFESVADPVFDETRGKWIIRVRQLN</sequence>
<dbReference type="PROSITE" id="PS51996">
    <property type="entry name" value="TR_MART"/>
    <property type="match status" value="1"/>
</dbReference>
<keyword evidence="3" id="KW-1185">Reference proteome</keyword>
<keyword evidence="1" id="KW-0472">Membrane</keyword>
<keyword evidence="1" id="KW-0812">Transmembrane</keyword>
<protein>
    <submittedName>
        <fullName evidence="2">Uncharacterized protein</fullName>
    </submittedName>
</protein>